<reference evidence="3 4" key="1">
    <citation type="submission" date="2019-10" db="EMBL/GenBank/DDBJ databases">
        <title>Whole genome shotgun sequence of Acrocarpospora corrugata NBRC 13972.</title>
        <authorList>
            <person name="Ichikawa N."/>
            <person name="Kimura A."/>
            <person name="Kitahashi Y."/>
            <person name="Komaki H."/>
            <person name="Oguchi A."/>
        </authorList>
    </citation>
    <scope>NUCLEOTIDE SEQUENCE [LARGE SCALE GENOMIC DNA]</scope>
    <source>
        <strain evidence="3 4">NBRC 13972</strain>
    </source>
</reference>
<dbReference type="Proteomes" id="UP000334990">
    <property type="component" value="Unassembled WGS sequence"/>
</dbReference>
<feature type="domain" description="MaoC-like" evidence="2">
    <location>
        <begin position="12"/>
        <end position="120"/>
    </location>
</feature>
<dbReference type="InterPro" id="IPR029069">
    <property type="entry name" value="HotDog_dom_sf"/>
</dbReference>
<comment type="caution">
    <text evidence="3">The sequence shown here is derived from an EMBL/GenBank/DDBJ whole genome shotgun (WGS) entry which is preliminary data.</text>
</comment>
<evidence type="ECO:0000313" key="4">
    <source>
        <dbReference type="Proteomes" id="UP000334990"/>
    </source>
</evidence>
<evidence type="ECO:0000259" key="2">
    <source>
        <dbReference type="Pfam" id="PF01575"/>
    </source>
</evidence>
<evidence type="ECO:0000313" key="3">
    <source>
        <dbReference type="EMBL" id="GES04707.1"/>
    </source>
</evidence>
<dbReference type="AlphaFoldDB" id="A0A5M3W6P2"/>
<proteinExistence type="inferred from homology"/>
<dbReference type="CDD" id="cd03450">
    <property type="entry name" value="NodN"/>
    <property type="match status" value="1"/>
</dbReference>
<dbReference type="InterPro" id="IPR039375">
    <property type="entry name" value="NodN-like"/>
</dbReference>
<dbReference type="Gene3D" id="3.10.129.10">
    <property type="entry name" value="Hotdog Thioesterase"/>
    <property type="match status" value="1"/>
</dbReference>
<keyword evidence="4" id="KW-1185">Reference proteome</keyword>
<organism evidence="3 4">
    <name type="scientific">Acrocarpospora corrugata</name>
    <dbReference type="NCBI Taxonomy" id="35763"/>
    <lineage>
        <taxon>Bacteria</taxon>
        <taxon>Bacillati</taxon>
        <taxon>Actinomycetota</taxon>
        <taxon>Actinomycetes</taxon>
        <taxon>Streptosporangiales</taxon>
        <taxon>Streptosporangiaceae</taxon>
        <taxon>Acrocarpospora</taxon>
    </lineage>
</organism>
<dbReference type="PANTHER" id="PTHR42993:SF1">
    <property type="entry name" value="MAOC-LIKE DEHYDRATASE DOMAIN-CONTAINING PROTEIN"/>
    <property type="match status" value="1"/>
</dbReference>
<accession>A0A5M3W6P2</accession>
<dbReference type="OrthoDB" id="9801735at2"/>
<dbReference type="InterPro" id="IPR002539">
    <property type="entry name" value="MaoC-like_dom"/>
</dbReference>
<dbReference type="EMBL" id="BLAD01000086">
    <property type="protein sequence ID" value="GES04707.1"/>
    <property type="molecule type" value="Genomic_DNA"/>
</dbReference>
<sequence>MRIFADLGELAAAQGDHLGHTEWRVVTQEQVNLFADATGDHQWIHVDVDKAAQGPFGRTIAHGYLSLSMLPSFMQELVRVDGIRMGINYGLNKVRFPTPVPVGSRVRASGEIAEITATANGTLVNLKLTIEVEGVAKPACVAETLSLYIPA</sequence>
<name>A0A5M3W6P2_9ACTN</name>
<dbReference type="SUPFAM" id="SSF54637">
    <property type="entry name" value="Thioesterase/thiol ester dehydrase-isomerase"/>
    <property type="match status" value="1"/>
</dbReference>
<comment type="similarity">
    <text evidence="1">Belongs to the enoyl-CoA hydratase/isomerase family.</text>
</comment>
<gene>
    <name evidence="3" type="ORF">Acor_67750</name>
</gene>
<dbReference type="PANTHER" id="PTHR42993">
    <property type="entry name" value="MAOC-LIKE DEHYDRATASE DOMAIN-CONTAINING PROTEIN"/>
    <property type="match status" value="1"/>
</dbReference>
<protein>
    <submittedName>
        <fullName evidence="3">MaoC family dehydratase</fullName>
    </submittedName>
</protein>
<dbReference type="RefSeq" id="WP_155340780.1">
    <property type="nucleotide sequence ID" value="NZ_BAAABN010000031.1"/>
</dbReference>
<evidence type="ECO:0000256" key="1">
    <source>
        <dbReference type="ARBA" id="ARBA00005254"/>
    </source>
</evidence>
<dbReference type="Pfam" id="PF01575">
    <property type="entry name" value="MaoC_dehydratas"/>
    <property type="match status" value="1"/>
</dbReference>